<dbReference type="VEuPathDB" id="VectorBase:GPAI015705"/>
<dbReference type="Proteomes" id="UP000092445">
    <property type="component" value="Unassembled WGS sequence"/>
</dbReference>
<dbReference type="AlphaFoldDB" id="A0A1A9ZIJ5"/>
<keyword evidence="2" id="KW-0812">Transmembrane</keyword>
<evidence type="ECO:0000256" key="2">
    <source>
        <dbReference type="SAM" id="Phobius"/>
    </source>
</evidence>
<organism evidence="3 4">
    <name type="scientific">Glossina pallidipes</name>
    <name type="common">Tsetse fly</name>
    <dbReference type="NCBI Taxonomy" id="7398"/>
    <lineage>
        <taxon>Eukaryota</taxon>
        <taxon>Metazoa</taxon>
        <taxon>Ecdysozoa</taxon>
        <taxon>Arthropoda</taxon>
        <taxon>Hexapoda</taxon>
        <taxon>Insecta</taxon>
        <taxon>Pterygota</taxon>
        <taxon>Neoptera</taxon>
        <taxon>Endopterygota</taxon>
        <taxon>Diptera</taxon>
        <taxon>Brachycera</taxon>
        <taxon>Muscomorpha</taxon>
        <taxon>Hippoboscoidea</taxon>
        <taxon>Glossinidae</taxon>
        <taxon>Glossina</taxon>
    </lineage>
</organism>
<sequence length="147" mass="15061">MMTFALRLQDPSKKGQQMKLIDGNNKQVTYTRICRSPHTVSAHSKWLIESVDLLKLLSGTNSRAYGSLPYHNQFLFGQVAHTTTSRCNVGSGADDGGCDSVVVVVVVVVVVMVVMVGSGGGGDDGDVSDGGCGDGGGDGGGGGGGNR</sequence>
<protein>
    <submittedName>
        <fullName evidence="3">Uncharacterized protein</fullName>
    </submittedName>
</protein>
<evidence type="ECO:0000313" key="4">
    <source>
        <dbReference type="Proteomes" id="UP000092445"/>
    </source>
</evidence>
<reference evidence="3" key="2">
    <citation type="submission" date="2020-05" db="UniProtKB">
        <authorList>
            <consortium name="EnsemblMetazoa"/>
        </authorList>
    </citation>
    <scope>IDENTIFICATION</scope>
    <source>
        <strain evidence="3">IAEA</strain>
    </source>
</reference>
<reference evidence="4" key="1">
    <citation type="submission" date="2014-03" db="EMBL/GenBank/DDBJ databases">
        <authorList>
            <person name="Aksoy S."/>
            <person name="Warren W."/>
            <person name="Wilson R.K."/>
        </authorList>
    </citation>
    <scope>NUCLEOTIDE SEQUENCE [LARGE SCALE GENOMIC DNA]</scope>
    <source>
        <strain evidence="4">IAEA</strain>
    </source>
</reference>
<dbReference type="EnsemblMetazoa" id="GPAI015705-RA">
    <property type="protein sequence ID" value="GPAI015705-PA"/>
    <property type="gene ID" value="GPAI015705"/>
</dbReference>
<accession>A0A1A9ZIJ5</accession>
<feature type="transmembrane region" description="Helical" evidence="2">
    <location>
        <begin position="101"/>
        <end position="120"/>
    </location>
</feature>
<keyword evidence="2" id="KW-0472">Membrane</keyword>
<evidence type="ECO:0000256" key="1">
    <source>
        <dbReference type="SAM" id="MobiDB-lite"/>
    </source>
</evidence>
<keyword evidence="4" id="KW-1185">Reference proteome</keyword>
<keyword evidence="2" id="KW-1133">Transmembrane helix</keyword>
<evidence type="ECO:0000313" key="3">
    <source>
        <dbReference type="EnsemblMetazoa" id="GPAI015705-PA"/>
    </source>
</evidence>
<name>A0A1A9ZIJ5_GLOPL</name>
<proteinExistence type="predicted"/>
<feature type="region of interest" description="Disordered" evidence="1">
    <location>
        <begin position="125"/>
        <end position="147"/>
    </location>
</feature>